<name>A0A0N7GXT6_9GAMM</name>
<evidence type="ECO:0000256" key="1">
    <source>
        <dbReference type="ARBA" id="ARBA00022670"/>
    </source>
</evidence>
<dbReference type="GO" id="GO:0004252">
    <property type="term" value="F:serine-type endopeptidase activity"/>
    <property type="evidence" value="ECO:0007669"/>
    <property type="project" value="UniProtKB-UniRule"/>
</dbReference>
<keyword evidence="2 5" id="KW-0378">Hydrolase</keyword>
<evidence type="ECO:0000313" key="10">
    <source>
        <dbReference type="EMBL" id="ALH95619.1"/>
    </source>
</evidence>
<dbReference type="InterPro" id="IPR022398">
    <property type="entry name" value="Peptidase_S8_His-AS"/>
</dbReference>
<dbReference type="RefSeq" id="WP_054581510.1">
    <property type="nucleotide sequence ID" value="NZ_CP012808.1"/>
</dbReference>
<accession>A0A0N7GXT6</accession>
<reference evidence="10 11" key="1">
    <citation type="journal article" date="2015" name="Int. J. Syst. Evol. Microbiol.">
        <title>Acinetobacter equi sp. nov. isolated from horse faeces.</title>
        <authorList>
            <person name="Poppel M.T."/>
            <person name="Skiebe E."/>
            <person name="Laue M."/>
            <person name="Bergmann H."/>
            <person name="Ebersberger I."/>
            <person name="Garn T."/>
            <person name="Fruth A."/>
            <person name="Baumgardt S."/>
            <person name="Busse H.J."/>
            <person name="Wilharm G."/>
        </authorList>
    </citation>
    <scope>NUCLEOTIDE SEQUENCE [LARGE SCALE GENOMIC DNA]</scope>
    <source>
        <strain evidence="10 11">114</strain>
    </source>
</reference>
<dbReference type="SUPFAM" id="SSF52743">
    <property type="entry name" value="Subtilisin-like"/>
    <property type="match status" value="1"/>
</dbReference>
<dbReference type="Gene3D" id="3.40.50.200">
    <property type="entry name" value="Peptidase S8/S53 domain"/>
    <property type="match status" value="1"/>
</dbReference>
<dbReference type="PANTHER" id="PTHR42884">
    <property type="entry name" value="PROPROTEIN CONVERTASE SUBTILISIN/KEXIN-RELATED"/>
    <property type="match status" value="1"/>
</dbReference>
<dbReference type="PROSITE" id="PS00138">
    <property type="entry name" value="SUBTILASE_SER"/>
    <property type="match status" value="1"/>
</dbReference>
<evidence type="ECO:0000256" key="3">
    <source>
        <dbReference type="ARBA" id="ARBA00022825"/>
    </source>
</evidence>
<feature type="active site" description="Charge relay system" evidence="4 5">
    <location>
        <position position="161"/>
    </location>
</feature>
<dbReference type="STRING" id="1324350.AOY20_08815"/>
<dbReference type="GO" id="GO:0016485">
    <property type="term" value="P:protein processing"/>
    <property type="evidence" value="ECO:0007669"/>
    <property type="project" value="TreeGrafter"/>
</dbReference>
<keyword evidence="1 5" id="KW-0645">Protease</keyword>
<keyword evidence="11" id="KW-1185">Reference proteome</keyword>
<feature type="signal peptide" evidence="8">
    <location>
        <begin position="1"/>
        <end position="26"/>
    </location>
</feature>
<evidence type="ECO:0000313" key="11">
    <source>
        <dbReference type="Proteomes" id="UP000064939"/>
    </source>
</evidence>
<sequence length="657" mass="71612">MKIKLLTYTIASIMLSACGGSSQDQAKNNPVTNASQSSNNSNREVTNINCIETGAYACKTGRTEPLYTFQWALNYQESFFKKFKSIWKNDADPQNYDLNVENLHRQGIKGQGINIIILDDGIDIKHEDLSSNIKLDMTYNFQNRSNDPTPPLLDENKNDAHGTNVAGIIAAAQNGKGIMGIASRANLGGANYISTNTLKDTIAAYGGAPFSQNVDIFNASFGRNPITPPSYNDRNIELLVLRNLQYLRQNKGAILLKAAGNEFIADTQSTSAIRDCLPQFQNILSCENPAHEIQTLEPTTIIIAAANTKGIKASYSNAGAVNWVTGLAGESGLGGEYGEGVARLRHFLLQNHKTQGPSIFSTDLQGCVYGYSRSDSTDNLFSRGLSKLNRILNNAKCDYSQMNGTSAATPSVSAVTALILQVNPNLTWRDVREILKRTSRKIDLNYVSRSQANRLVDLKTGLLLNSTGTKNDIKDGATQVSLEFGWQTNNAGSQYSNWYGFGLVDATAAVELAKTYKAGTLPSRLQIPQFSNAFPNIHHLNYGQVTRLGIISMNQGNTIDQFQLRLSGPICAGSVGIFVKSPSGIISTLSIPYNIYYKSGISKVQNYSLGSYAFHDEKANGQWEIFAISGDKGTCTSEVSAQDPLKVEYRVIPKTSS</sequence>
<dbReference type="PANTHER" id="PTHR42884:SF14">
    <property type="entry name" value="NEUROENDOCRINE CONVERTASE 1"/>
    <property type="match status" value="1"/>
</dbReference>
<evidence type="ECO:0000256" key="2">
    <source>
        <dbReference type="ARBA" id="ARBA00022801"/>
    </source>
</evidence>
<proteinExistence type="inferred from homology"/>
<feature type="region of interest" description="Disordered" evidence="7">
    <location>
        <begin position="21"/>
        <end position="42"/>
    </location>
</feature>
<feature type="chain" id="PRO_5006012282" description="Peptidase S8/S53 domain-containing protein" evidence="8">
    <location>
        <begin position="27"/>
        <end position="657"/>
    </location>
</feature>
<dbReference type="KEGG" id="aei:AOY20_08815"/>
<dbReference type="InterPro" id="IPR036852">
    <property type="entry name" value="Peptidase_S8/S53_dom_sf"/>
</dbReference>
<dbReference type="PROSITE" id="PS00136">
    <property type="entry name" value="SUBTILASE_ASP"/>
    <property type="match status" value="1"/>
</dbReference>
<keyword evidence="3 5" id="KW-0720">Serine protease</keyword>
<dbReference type="InterPro" id="IPR000209">
    <property type="entry name" value="Peptidase_S8/S53_dom"/>
</dbReference>
<keyword evidence="8" id="KW-0732">Signal</keyword>
<evidence type="ECO:0000256" key="5">
    <source>
        <dbReference type="PROSITE-ProRule" id="PRU01240"/>
    </source>
</evidence>
<dbReference type="Pfam" id="PF00082">
    <property type="entry name" value="Peptidase_S8"/>
    <property type="match status" value="1"/>
</dbReference>
<evidence type="ECO:0000256" key="6">
    <source>
        <dbReference type="RuleBase" id="RU003355"/>
    </source>
</evidence>
<feature type="domain" description="Peptidase S8/S53" evidence="9">
    <location>
        <begin position="110"/>
        <end position="451"/>
    </location>
</feature>
<dbReference type="SUPFAM" id="SSF49785">
    <property type="entry name" value="Galactose-binding domain-like"/>
    <property type="match status" value="1"/>
</dbReference>
<evidence type="ECO:0000256" key="4">
    <source>
        <dbReference type="PIRSR" id="PIRSR615500-1"/>
    </source>
</evidence>
<feature type="active site" description="Charge relay system" evidence="4 5">
    <location>
        <position position="406"/>
    </location>
</feature>
<comment type="similarity">
    <text evidence="5 6">Belongs to the peptidase S8 family.</text>
</comment>
<dbReference type="InterPro" id="IPR023828">
    <property type="entry name" value="Peptidase_S8_Ser-AS"/>
</dbReference>
<gene>
    <name evidence="10" type="ORF">AOY20_08815</name>
</gene>
<dbReference type="OrthoDB" id="1676884at2"/>
<dbReference type="Proteomes" id="UP000064939">
    <property type="component" value="Chromosome"/>
</dbReference>
<dbReference type="PROSITE" id="PS51257">
    <property type="entry name" value="PROKAR_LIPOPROTEIN"/>
    <property type="match status" value="1"/>
</dbReference>
<feature type="active site" description="Charge relay system" evidence="4 5">
    <location>
        <position position="119"/>
    </location>
</feature>
<organism evidence="10 11">
    <name type="scientific">Acinetobacter equi</name>
    <dbReference type="NCBI Taxonomy" id="1324350"/>
    <lineage>
        <taxon>Bacteria</taxon>
        <taxon>Pseudomonadati</taxon>
        <taxon>Pseudomonadota</taxon>
        <taxon>Gammaproteobacteria</taxon>
        <taxon>Moraxellales</taxon>
        <taxon>Moraxellaceae</taxon>
        <taxon>Acinetobacter</taxon>
    </lineage>
</organism>
<dbReference type="PROSITE" id="PS51892">
    <property type="entry name" value="SUBTILASE"/>
    <property type="match status" value="1"/>
</dbReference>
<dbReference type="InterPro" id="IPR015500">
    <property type="entry name" value="Peptidase_S8_subtilisin-rel"/>
</dbReference>
<protein>
    <recommendedName>
        <fullName evidence="9">Peptidase S8/S53 domain-containing protein</fullName>
    </recommendedName>
</protein>
<dbReference type="EMBL" id="CP012808">
    <property type="protein sequence ID" value="ALH95619.1"/>
    <property type="molecule type" value="Genomic_DNA"/>
</dbReference>
<dbReference type="AlphaFoldDB" id="A0A0N7GXT6"/>
<dbReference type="GO" id="GO:0016020">
    <property type="term" value="C:membrane"/>
    <property type="evidence" value="ECO:0007669"/>
    <property type="project" value="TreeGrafter"/>
</dbReference>
<dbReference type="PROSITE" id="PS00137">
    <property type="entry name" value="SUBTILASE_HIS"/>
    <property type="match status" value="1"/>
</dbReference>
<dbReference type="PRINTS" id="PR00723">
    <property type="entry name" value="SUBTILISIN"/>
</dbReference>
<dbReference type="InterPro" id="IPR008979">
    <property type="entry name" value="Galactose-bd-like_sf"/>
</dbReference>
<evidence type="ECO:0000256" key="7">
    <source>
        <dbReference type="SAM" id="MobiDB-lite"/>
    </source>
</evidence>
<dbReference type="InterPro" id="IPR023827">
    <property type="entry name" value="Peptidase_S8_Asp-AS"/>
</dbReference>
<evidence type="ECO:0000256" key="8">
    <source>
        <dbReference type="SAM" id="SignalP"/>
    </source>
</evidence>
<evidence type="ECO:0000259" key="9">
    <source>
        <dbReference type="Pfam" id="PF00082"/>
    </source>
</evidence>